<comment type="caution">
    <text evidence="5">The sequence shown here is derived from an EMBL/GenBank/DDBJ whole genome shotgun (WGS) entry which is preliminary data.</text>
</comment>
<keyword evidence="3" id="KW-0812">Transmembrane</keyword>
<dbReference type="GO" id="GO:0030115">
    <property type="term" value="C:S-layer"/>
    <property type="evidence" value="ECO:0007669"/>
    <property type="project" value="UniProtKB-SubCell"/>
</dbReference>
<keyword evidence="3" id="KW-0472">Membrane</keyword>
<evidence type="ECO:0000256" key="1">
    <source>
        <dbReference type="ARBA" id="ARBA00022729"/>
    </source>
</evidence>
<dbReference type="Pfam" id="PF18204">
    <property type="entry name" value="PGF-CTERM"/>
    <property type="match status" value="1"/>
</dbReference>
<dbReference type="EMBL" id="JBHTAR010000011">
    <property type="protein sequence ID" value="MFC7199833.1"/>
    <property type="molecule type" value="Genomic_DNA"/>
</dbReference>
<dbReference type="NCBIfam" id="TIGR04126">
    <property type="entry name" value="PGF_CTERM"/>
    <property type="match status" value="1"/>
</dbReference>
<sequence length="223" mass="21936">MNVSLSRRSSVLLLALVALAASAGVTAAASGASLNAAPDDPRVTSTHTATITVGQATGSSSLNGLSVDYQGTGADVSDVDKADVVTVGIDRGDNESGSTVDVTVRNDLETVDISNGGRTLTAGFGGSYTLQEGDEVVIVYEGVKNPKAGTYDIPMNVNPQSSGGNATAVLSIGSGSSDGGSSADSGSDSDADSGGSTTAQSPGFGVLVAAFALVGAAFLARRR</sequence>
<dbReference type="AlphaFoldDB" id="A0ABD5Z3V1"/>
<evidence type="ECO:0000256" key="3">
    <source>
        <dbReference type="SAM" id="Phobius"/>
    </source>
</evidence>
<accession>A0ABD5Z3V1</accession>
<reference evidence="5 6" key="1">
    <citation type="journal article" date="2019" name="Int. J. Syst. Evol. Microbiol.">
        <title>The Global Catalogue of Microorganisms (GCM) 10K type strain sequencing project: providing services to taxonomists for standard genome sequencing and annotation.</title>
        <authorList>
            <consortium name="The Broad Institute Genomics Platform"/>
            <consortium name="The Broad Institute Genome Sequencing Center for Infectious Disease"/>
            <person name="Wu L."/>
            <person name="Ma J."/>
        </authorList>
    </citation>
    <scope>NUCLEOTIDE SEQUENCE [LARGE SCALE GENOMIC DNA]</scope>
    <source>
        <strain evidence="5 6">XZGYJ-43</strain>
    </source>
</reference>
<protein>
    <submittedName>
        <fullName evidence="5">PGF-CTERM sorting domain-containing protein</fullName>
    </submittedName>
</protein>
<gene>
    <name evidence="5" type="ORF">ACFQJ9_10520</name>
</gene>
<feature type="region of interest" description="Disordered" evidence="2">
    <location>
        <begin position="162"/>
        <end position="198"/>
    </location>
</feature>
<evidence type="ECO:0000256" key="2">
    <source>
        <dbReference type="SAM" id="MobiDB-lite"/>
    </source>
</evidence>
<dbReference type="RefSeq" id="WP_279529756.1">
    <property type="nucleotide sequence ID" value="NZ_CP122312.1"/>
</dbReference>
<evidence type="ECO:0000259" key="4">
    <source>
        <dbReference type="Pfam" id="PF18204"/>
    </source>
</evidence>
<dbReference type="GO" id="GO:0005886">
    <property type="term" value="C:plasma membrane"/>
    <property type="evidence" value="ECO:0007669"/>
    <property type="project" value="UniProtKB-SubCell"/>
</dbReference>
<evidence type="ECO:0000313" key="6">
    <source>
        <dbReference type="Proteomes" id="UP001596447"/>
    </source>
</evidence>
<evidence type="ECO:0000313" key="5">
    <source>
        <dbReference type="EMBL" id="MFC7199833.1"/>
    </source>
</evidence>
<dbReference type="Gene3D" id="2.60.40.3490">
    <property type="match status" value="1"/>
</dbReference>
<dbReference type="InterPro" id="IPR038480">
    <property type="entry name" value="YuaB-like_sf"/>
</dbReference>
<feature type="compositionally biased region" description="Low complexity" evidence="2">
    <location>
        <begin position="173"/>
        <end position="196"/>
    </location>
</feature>
<proteinExistence type="predicted"/>
<keyword evidence="3" id="KW-1133">Transmembrane helix</keyword>
<dbReference type="InterPro" id="IPR026371">
    <property type="entry name" value="PGF_CTERM"/>
</dbReference>
<feature type="domain" description="PGF-CTERM archaeal protein-sorting signal" evidence="4">
    <location>
        <begin position="202"/>
        <end position="223"/>
    </location>
</feature>
<keyword evidence="1" id="KW-0732">Signal</keyword>
<feature type="transmembrane region" description="Helical" evidence="3">
    <location>
        <begin position="203"/>
        <end position="220"/>
    </location>
</feature>
<keyword evidence="6" id="KW-1185">Reference proteome</keyword>
<name>A0ABD5Z3V1_9EURY</name>
<dbReference type="Proteomes" id="UP001596447">
    <property type="component" value="Unassembled WGS sequence"/>
</dbReference>
<organism evidence="5 6">
    <name type="scientific">Halospeciosus flavus</name>
    <dbReference type="NCBI Taxonomy" id="3032283"/>
    <lineage>
        <taxon>Archaea</taxon>
        <taxon>Methanobacteriati</taxon>
        <taxon>Methanobacteriota</taxon>
        <taxon>Stenosarchaea group</taxon>
        <taxon>Halobacteria</taxon>
        <taxon>Halobacteriales</taxon>
        <taxon>Halobacteriaceae</taxon>
        <taxon>Halospeciosus</taxon>
    </lineage>
</organism>